<reference evidence="2 3" key="1">
    <citation type="submission" date="2022-09" db="EMBL/GenBank/DDBJ databases">
        <title>Chelativorans salina sp. nov., a novel slightly halophilic bacterium isolated from a saline lake sediment enrichment.</title>
        <authorList>
            <person name="Gao L."/>
            <person name="Fang B.-Z."/>
            <person name="Li W.-J."/>
        </authorList>
    </citation>
    <scope>NUCLEOTIDE SEQUENCE [LARGE SCALE GENOMIC DNA]</scope>
    <source>
        <strain evidence="2 3">EGI FJ00035</strain>
    </source>
</reference>
<evidence type="ECO:0000313" key="3">
    <source>
        <dbReference type="Proteomes" id="UP001320831"/>
    </source>
</evidence>
<dbReference type="EMBL" id="JAOCZP010000001">
    <property type="protein sequence ID" value="MCT7374076.1"/>
    <property type="molecule type" value="Genomic_DNA"/>
</dbReference>
<feature type="signal peptide" evidence="1">
    <location>
        <begin position="1"/>
        <end position="23"/>
    </location>
</feature>
<sequence>MRKFIIFTSTLAVLGFGLGGANAQSSTRYNAADDFGPSEQNDLPLRMEGYVNGSDAAFITSGTAKVTTGYPARASRDNADRVYRGYNASDDFSASY</sequence>
<keyword evidence="1" id="KW-0732">Signal</keyword>
<evidence type="ECO:0000256" key="1">
    <source>
        <dbReference type="SAM" id="SignalP"/>
    </source>
</evidence>
<dbReference type="Proteomes" id="UP001320831">
    <property type="component" value="Unassembled WGS sequence"/>
</dbReference>
<evidence type="ECO:0000313" key="2">
    <source>
        <dbReference type="EMBL" id="MCT7374076.1"/>
    </source>
</evidence>
<gene>
    <name evidence="2" type="ORF">N5A92_03385</name>
</gene>
<dbReference type="RefSeq" id="WP_260900429.1">
    <property type="nucleotide sequence ID" value="NZ_JAOCZP010000001.1"/>
</dbReference>
<feature type="chain" id="PRO_5045916750" evidence="1">
    <location>
        <begin position="24"/>
        <end position="96"/>
    </location>
</feature>
<organism evidence="2 3">
    <name type="scientific">Chelativorans salis</name>
    <dbReference type="NCBI Taxonomy" id="2978478"/>
    <lineage>
        <taxon>Bacteria</taxon>
        <taxon>Pseudomonadati</taxon>
        <taxon>Pseudomonadota</taxon>
        <taxon>Alphaproteobacteria</taxon>
        <taxon>Hyphomicrobiales</taxon>
        <taxon>Phyllobacteriaceae</taxon>
        <taxon>Chelativorans</taxon>
    </lineage>
</organism>
<comment type="caution">
    <text evidence="2">The sequence shown here is derived from an EMBL/GenBank/DDBJ whole genome shotgun (WGS) entry which is preliminary data.</text>
</comment>
<protein>
    <submittedName>
        <fullName evidence="2">Uncharacterized protein</fullName>
    </submittedName>
</protein>
<accession>A0ABT2LHM8</accession>
<keyword evidence="3" id="KW-1185">Reference proteome</keyword>
<proteinExistence type="predicted"/>
<name>A0ABT2LHM8_9HYPH</name>